<sequence length="389" mass="43023">MSNLSSSVYLLDLDVVRSEPKLPGYTPRPSAECSSIPVERESKSFEYKLAKNMTGPGISLTVSGNSRISKELPSFMEGDKVAGAVRVLSVNNGQDIRAIDVSVKGRVVTGRNADGEYTFLDLRKTIWTAELDKIDAHRDPANANDYIWPFSLDLPKEIVLAQDDSEKDKAFPLPHTFSEAGIPARVYYELVVCLKQSKWKMNRRFLLENLENFSQFQQREAELLCTLHLKNSLLGYTPGSSIPLLLEIRSQDRQALELLSSPDAVAVKLSRRISYKDLQMCGGNSSRWSRVTEIVGEATWSLHEAALSKESVLSESYHSTTLAGKINLKRGLVPSAVIANLAIEYFVSVYPFSSPAFQSKDSSSVSLISQAVQINSDISACHSGPTHRC</sequence>
<reference evidence="1" key="1">
    <citation type="journal article" date="2019" name="Environ. Microbiol.">
        <title>Fungal ecological strategies reflected in gene transcription - a case study of two litter decomposers.</title>
        <authorList>
            <person name="Barbi F."/>
            <person name="Kohler A."/>
            <person name="Barry K."/>
            <person name="Baskaran P."/>
            <person name="Daum C."/>
            <person name="Fauchery L."/>
            <person name="Ihrmark K."/>
            <person name="Kuo A."/>
            <person name="LaButti K."/>
            <person name="Lipzen A."/>
            <person name="Morin E."/>
            <person name="Grigoriev I.V."/>
            <person name="Henrissat B."/>
            <person name="Lindahl B."/>
            <person name="Martin F."/>
        </authorList>
    </citation>
    <scope>NUCLEOTIDE SEQUENCE</scope>
    <source>
        <strain evidence="1">JB14</strain>
    </source>
</reference>
<gene>
    <name evidence="1" type="ORF">BT96DRAFT_1066021</name>
</gene>
<proteinExistence type="predicted"/>
<organism evidence="1 2">
    <name type="scientific">Gymnopus androsaceus JB14</name>
    <dbReference type="NCBI Taxonomy" id="1447944"/>
    <lineage>
        <taxon>Eukaryota</taxon>
        <taxon>Fungi</taxon>
        <taxon>Dikarya</taxon>
        <taxon>Basidiomycota</taxon>
        <taxon>Agaricomycotina</taxon>
        <taxon>Agaricomycetes</taxon>
        <taxon>Agaricomycetidae</taxon>
        <taxon>Agaricales</taxon>
        <taxon>Marasmiineae</taxon>
        <taxon>Omphalotaceae</taxon>
        <taxon>Gymnopus</taxon>
    </lineage>
</organism>
<dbReference type="AlphaFoldDB" id="A0A6A4I3Z2"/>
<dbReference type="OrthoDB" id="3262423at2759"/>
<keyword evidence="2" id="KW-1185">Reference proteome</keyword>
<protein>
    <recommendedName>
        <fullName evidence="3">Arrestin-like N-terminal domain-containing protein</fullName>
    </recommendedName>
</protein>
<evidence type="ECO:0000313" key="1">
    <source>
        <dbReference type="EMBL" id="KAE9405201.1"/>
    </source>
</evidence>
<accession>A0A6A4I3Z2</accession>
<dbReference type="Gene3D" id="2.60.40.640">
    <property type="match status" value="1"/>
</dbReference>
<name>A0A6A4I3Z2_9AGAR</name>
<dbReference type="Proteomes" id="UP000799118">
    <property type="component" value="Unassembled WGS sequence"/>
</dbReference>
<evidence type="ECO:0008006" key="3">
    <source>
        <dbReference type="Google" id="ProtNLM"/>
    </source>
</evidence>
<dbReference type="EMBL" id="ML769411">
    <property type="protein sequence ID" value="KAE9405201.1"/>
    <property type="molecule type" value="Genomic_DNA"/>
</dbReference>
<dbReference type="InterPro" id="IPR014752">
    <property type="entry name" value="Arrestin-like_C"/>
</dbReference>
<evidence type="ECO:0000313" key="2">
    <source>
        <dbReference type="Proteomes" id="UP000799118"/>
    </source>
</evidence>